<organism evidence="2 3">
    <name type="scientific">Chenopodium quinoa</name>
    <name type="common">Quinoa</name>
    <dbReference type="NCBI Taxonomy" id="63459"/>
    <lineage>
        <taxon>Eukaryota</taxon>
        <taxon>Viridiplantae</taxon>
        <taxon>Streptophyta</taxon>
        <taxon>Embryophyta</taxon>
        <taxon>Tracheophyta</taxon>
        <taxon>Spermatophyta</taxon>
        <taxon>Magnoliopsida</taxon>
        <taxon>eudicotyledons</taxon>
        <taxon>Gunneridae</taxon>
        <taxon>Pentapetalae</taxon>
        <taxon>Caryophyllales</taxon>
        <taxon>Chenopodiaceae</taxon>
        <taxon>Chenopodioideae</taxon>
        <taxon>Atripliceae</taxon>
        <taxon>Chenopodium</taxon>
    </lineage>
</organism>
<dbReference type="AlphaFoldDB" id="A0A803MWZ3"/>
<sequence>MDQVFGGCAQGTEKLTPVADPPTMDDEAYVPSPPISSRLAHSPHVCDYDEVGSNLGNEWDVMWSEQSPSSPNPISTPNKINDKGKGKG</sequence>
<dbReference type="Proteomes" id="UP000596660">
    <property type="component" value="Unplaced"/>
</dbReference>
<dbReference type="Gramene" id="AUR62036723-RA">
    <property type="protein sequence ID" value="AUR62036723-RA:cds"/>
    <property type="gene ID" value="AUR62036723"/>
</dbReference>
<reference evidence="2" key="2">
    <citation type="submission" date="2021-03" db="UniProtKB">
        <authorList>
            <consortium name="EnsemblPlants"/>
        </authorList>
    </citation>
    <scope>IDENTIFICATION</scope>
</reference>
<reference evidence="2" key="1">
    <citation type="journal article" date="2017" name="Nature">
        <title>The genome of Chenopodium quinoa.</title>
        <authorList>
            <person name="Jarvis D.E."/>
            <person name="Ho Y.S."/>
            <person name="Lightfoot D.J."/>
            <person name="Schmoeckel S.M."/>
            <person name="Li B."/>
            <person name="Borm T.J.A."/>
            <person name="Ohyanagi H."/>
            <person name="Mineta K."/>
            <person name="Michell C.T."/>
            <person name="Saber N."/>
            <person name="Kharbatia N.M."/>
            <person name="Rupper R.R."/>
            <person name="Sharp A.R."/>
            <person name="Dally N."/>
            <person name="Boughton B.A."/>
            <person name="Woo Y.H."/>
            <person name="Gao G."/>
            <person name="Schijlen E.G.W.M."/>
            <person name="Guo X."/>
            <person name="Momin A.A."/>
            <person name="Negrao S."/>
            <person name="Al-Babili S."/>
            <person name="Gehring C."/>
            <person name="Roessner U."/>
            <person name="Jung C."/>
            <person name="Murphy K."/>
            <person name="Arold S.T."/>
            <person name="Gojobori T."/>
            <person name="van der Linden C.G."/>
            <person name="van Loo E.N."/>
            <person name="Jellen E.N."/>
            <person name="Maughan P.J."/>
            <person name="Tester M."/>
        </authorList>
    </citation>
    <scope>NUCLEOTIDE SEQUENCE [LARGE SCALE GENOMIC DNA]</scope>
    <source>
        <strain evidence="2">cv. PI 614886</strain>
    </source>
</reference>
<feature type="compositionally biased region" description="Low complexity" evidence="1">
    <location>
        <begin position="67"/>
        <end position="79"/>
    </location>
</feature>
<dbReference type="EnsemblPlants" id="AUR62036723-RA">
    <property type="protein sequence ID" value="AUR62036723-RA:cds"/>
    <property type="gene ID" value="AUR62036723"/>
</dbReference>
<evidence type="ECO:0000313" key="3">
    <source>
        <dbReference type="Proteomes" id="UP000596660"/>
    </source>
</evidence>
<accession>A0A803MWZ3</accession>
<feature type="region of interest" description="Disordered" evidence="1">
    <location>
        <begin position="1"/>
        <end position="41"/>
    </location>
</feature>
<proteinExistence type="predicted"/>
<evidence type="ECO:0000313" key="2">
    <source>
        <dbReference type="EnsemblPlants" id="AUR62036723-RA:cds"/>
    </source>
</evidence>
<keyword evidence="3" id="KW-1185">Reference proteome</keyword>
<feature type="region of interest" description="Disordered" evidence="1">
    <location>
        <begin position="62"/>
        <end position="88"/>
    </location>
</feature>
<protein>
    <submittedName>
        <fullName evidence="2">Uncharacterized protein</fullName>
    </submittedName>
</protein>
<name>A0A803MWZ3_CHEQI</name>
<evidence type="ECO:0000256" key="1">
    <source>
        <dbReference type="SAM" id="MobiDB-lite"/>
    </source>
</evidence>